<evidence type="ECO:0000259" key="16">
    <source>
        <dbReference type="Pfam" id="PF00432"/>
    </source>
</evidence>
<sequence length="370" mass="40731">MAGAAGEYKFLRSRHIKYLKRCLQVLPYSTVTFDTSRVTVLYFALSGLDLLEGLELEEEERQQIINWIYTLQILPTEDKEQLACAGFRGGTSLDSCRDVDGCADDVSLFDCGHITMTYTALASLLILGDDLSLVDRKAVLAHVAALQCPDGSFFSTRGGSENDMRFMYCAAAICYILQDFSAININSAVQYVLNSMSYEGAMGQGQYLEAHGGSNYCAVATLHLLGHLHTALSNSQRQRIVRWLVWRQSEGGLQGRPNKPPDTCYTFWVGAALQLLGGLEMVDVEALRQFVLSTQDPITGGLAKYPRSRPDGLHTYLGMAGLALLTRDSLRPIDPALNISQRALHHLHSLHRLHDASSTNGTASTQAHIK</sequence>
<dbReference type="GO" id="GO:0046872">
    <property type="term" value="F:metal ion binding"/>
    <property type="evidence" value="ECO:0007669"/>
    <property type="project" value="UniProtKB-KW"/>
</dbReference>
<keyword evidence="10" id="KW-0862">Zinc</keyword>
<dbReference type="Proteomes" id="UP001292094">
    <property type="component" value="Unassembled WGS sequence"/>
</dbReference>
<evidence type="ECO:0000256" key="14">
    <source>
        <dbReference type="ARBA" id="ARBA00065714"/>
    </source>
</evidence>
<dbReference type="InterPro" id="IPR008930">
    <property type="entry name" value="Terpenoid_cyclase/PrenylTrfase"/>
</dbReference>
<evidence type="ECO:0000256" key="5">
    <source>
        <dbReference type="ARBA" id="ARBA00020603"/>
    </source>
</evidence>
<comment type="similarity">
    <text evidence="3">Belongs to the protein prenyltransferase subunit beta family.</text>
</comment>
<comment type="cofactor">
    <cofactor evidence="1">
        <name>Mg(2+)</name>
        <dbReference type="ChEBI" id="CHEBI:18420"/>
    </cofactor>
</comment>
<evidence type="ECO:0000256" key="9">
    <source>
        <dbReference type="ARBA" id="ARBA00022737"/>
    </source>
</evidence>
<dbReference type="Gene3D" id="1.50.10.20">
    <property type="match status" value="1"/>
</dbReference>
<evidence type="ECO:0000256" key="15">
    <source>
        <dbReference type="ARBA" id="ARBA00078363"/>
    </source>
</evidence>
<accession>A0AAE1U7S1</accession>
<name>A0AAE1U7S1_9EUCA</name>
<protein>
    <recommendedName>
        <fullName evidence="5">Geranylgeranyl transferase type-1 subunit beta</fullName>
        <ecNumber evidence="4">2.5.1.59</ecNumber>
    </recommendedName>
    <alternativeName>
        <fullName evidence="12">Geranylgeranyl transferase type I subunit beta</fullName>
    </alternativeName>
    <alternativeName>
        <fullName evidence="15">Type I protein geranyl-geranyltransferase subunit beta</fullName>
    </alternativeName>
</protein>
<reference evidence="17" key="1">
    <citation type="submission" date="2023-11" db="EMBL/GenBank/DDBJ databases">
        <title>Genome assemblies of two species of porcelain crab, Petrolisthes cinctipes and Petrolisthes manimaculis (Anomura: Porcellanidae).</title>
        <authorList>
            <person name="Angst P."/>
        </authorList>
    </citation>
    <scope>NUCLEOTIDE SEQUENCE</scope>
    <source>
        <strain evidence="17">PB745_02</strain>
        <tissue evidence="17">Gill</tissue>
    </source>
</reference>
<evidence type="ECO:0000256" key="8">
    <source>
        <dbReference type="ARBA" id="ARBA00022723"/>
    </source>
</evidence>
<keyword evidence="9" id="KW-0677">Repeat</keyword>
<keyword evidence="11" id="KW-0460">Magnesium</keyword>
<comment type="subunit">
    <text evidence="14">Heterodimer of FNTA and PGGT1B. PGGT1B mediates interaction with substrate peptides.</text>
</comment>
<dbReference type="InterPro" id="IPR041960">
    <property type="entry name" value="GGTase_I_beta"/>
</dbReference>
<comment type="catalytic activity">
    <reaction evidence="13">
        <text>geranylgeranyl diphosphate + L-cysteinyl-[protein] = S-geranylgeranyl-L-cysteinyl-[protein] + diphosphate</text>
        <dbReference type="Rhea" id="RHEA:21240"/>
        <dbReference type="Rhea" id="RHEA-COMP:10131"/>
        <dbReference type="Rhea" id="RHEA-COMP:11537"/>
        <dbReference type="ChEBI" id="CHEBI:29950"/>
        <dbReference type="ChEBI" id="CHEBI:33019"/>
        <dbReference type="ChEBI" id="CHEBI:57533"/>
        <dbReference type="ChEBI" id="CHEBI:86021"/>
        <dbReference type="EC" id="2.5.1.59"/>
    </reaction>
</comment>
<evidence type="ECO:0000313" key="18">
    <source>
        <dbReference type="Proteomes" id="UP001292094"/>
    </source>
</evidence>
<dbReference type="SUPFAM" id="SSF48239">
    <property type="entry name" value="Terpenoid cyclases/Protein prenyltransferases"/>
    <property type="match status" value="1"/>
</dbReference>
<dbReference type="PANTHER" id="PTHR11774">
    <property type="entry name" value="GERANYLGERANYL TRANSFERASE TYPE BETA SUBUNIT"/>
    <property type="match status" value="1"/>
</dbReference>
<evidence type="ECO:0000256" key="2">
    <source>
        <dbReference type="ARBA" id="ARBA00001947"/>
    </source>
</evidence>
<dbReference type="InterPro" id="IPR001330">
    <property type="entry name" value="Prenyltrans"/>
</dbReference>
<keyword evidence="18" id="KW-1185">Reference proteome</keyword>
<dbReference type="EMBL" id="JAWZYT010001773">
    <property type="protein sequence ID" value="KAK4309260.1"/>
    <property type="molecule type" value="Genomic_DNA"/>
</dbReference>
<evidence type="ECO:0000256" key="3">
    <source>
        <dbReference type="ARBA" id="ARBA00010497"/>
    </source>
</evidence>
<dbReference type="PANTHER" id="PTHR11774:SF4">
    <property type="entry name" value="GERANYLGERANYL TRANSFERASE TYPE-1 SUBUNIT BETA"/>
    <property type="match status" value="1"/>
</dbReference>
<keyword evidence="6" id="KW-0637">Prenyltransferase</keyword>
<evidence type="ECO:0000256" key="12">
    <source>
        <dbReference type="ARBA" id="ARBA00031713"/>
    </source>
</evidence>
<evidence type="ECO:0000256" key="1">
    <source>
        <dbReference type="ARBA" id="ARBA00001946"/>
    </source>
</evidence>
<keyword evidence="8" id="KW-0479">Metal-binding</keyword>
<evidence type="ECO:0000313" key="17">
    <source>
        <dbReference type="EMBL" id="KAK4309260.1"/>
    </source>
</evidence>
<dbReference type="GO" id="GO:0005953">
    <property type="term" value="C:CAAX-protein geranylgeranyltransferase complex"/>
    <property type="evidence" value="ECO:0007669"/>
    <property type="project" value="InterPro"/>
</dbReference>
<feature type="domain" description="Prenyltransferase alpha-alpha toroid" evidence="16">
    <location>
        <begin position="10"/>
        <end position="339"/>
    </location>
</feature>
<comment type="caution">
    <text evidence="17">The sequence shown here is derived from an EMBL/GenBank/DDBJ whole genome shotgun (WGS) entry which is preliminary data.</text>
</comment>
<keyword evidence="7" id="KW-0808">Transferase</keyword>
<organism evidence="17 18">
    <name type="scientific">Petrolisthes manimaculis</name>
    <dbReference type="NCBI Taxonomy" id="1843537"/>
    <lineage>
        <taxon>Eukaryota</taxon>
        <taxon>Metazoa</taxon>
        <taxon>Ecdysozoa</taxon>
        <taxon>Arthropoda</taxon>
        <taxon>Crustacea</taxon>
        <taxon>Multicrustacea</taxon>
        <taxon>Malacostraca</taxon>
        <taxon>Eumalacostraca</taxon>
        <taxon>Eucarida</taxon>
        <taxon>Decapoda</taxon>
        <taxon>Pleocyemata</taxon>
        <taxon>Anomura</taxon>
        <taxon>Galatheoidea</taxon>
        <taxon>Porcellanidae</taxon>
        <taxon>Petrolisthes</taxon>
    </lineage>
</organism>
<evidence type="ECO:0000256" key="10">
    <source>
        <dbReference type="ARBA" id="ARBA00022833"/>
    </source>
</evidence>
<gene>
    <name evidence="17" type="ORF">Pmani_019098</name>
</gene>
<proteinExistence type="inferred from homology"/>
<dbReference type="FunFam" id="1.50.10.20:FF:000005">
    <property type="entry name" value="Geranylgeranyl transferase type-1 subunit beta"/>
    <property type="match status" value="1"/>
</dbReference>
<evidence type="ECO:0000256" key="11">
    <source>
        <dbReference type="ARBA" id="ARBA00022842"/>
    </source>
</evidence>
<evidence type="ECO:0000256" key="4">
    <source>
        <dbReference type="ARBA" id="ARBA00012700"/>
    </source>
</evidence>
<comment type="cofactor">
    <cofactor evidence="2">
        <name>Zn(2+)</name>
        <dbReference type="ChEBI" id="CHEBI:29105"/>
    </cofactor>
</comment>
<dbReference type="EC" id="2.5.1.59" evidence="4"/>
<dbReference type="GO" id="GO:0004662">
    <property type="term" value="F:CAAX-protein geranylgeranyltransferase activity"/>
    <property type="evidence" value="ECO:0007669"/>
    <property type="project" value="UniProtKB-EC"/>
</dbReference>
<evidence type="ECO:0000256" key="6">
    <source>
        <dbReference type="ARBA" id="ARBA00022602"/>
    </source>
</evidence>
<dbReference type="AlphaFoldDB" id="A0AAE1U7S1"/>
<dbReference type="Pfam" id="PF00432">
    <property type="entry name" value="Prenyltrans"/>
    <property type="match status" value="1"/>
</dbReference>
<evidence type="ECO:0000256" key="7">
    <source>
        <dbReference type="ARBA" id="ARBA00022679"/>
    </source>
</evidence>
<dbReference type="InterPro" id="IPR045089">
    <property type="entry name" value="PGGT1B-like"/>
</dbReference>
<dbReference type="CDD" id="cd02895">
    <property type="entry name" value="GGTase-I"/>
    <property type="match status" value="1"/>
</dbReference>
<evidence type="ECO:0000256" key="13">
    <source>
        <dbReference type="ARBA" id="ARBA00050428"/>
    </source>
</evidence>